<keyword evidence="1" id="KW-0378">Hydrolase</keyword>
<accession>A0ABV7GIZ6</accession>
<organism evidence="1 2">
    <name type="scientific">Psychromarinibacter halotolerans</name>
    <dbReference type="NCBI Taxonomy" id="1775175"/>
    <lineage>
        <taxon>Bacteria</taxon>
        <taxon>Pseudomonadati</taxon>
        <taxon>Pseudomonadota</taxon>
        <taxon>Alphaproteobacteria</taxon>
        <taxon>Rhodobacterales</taxon>
        <taxon>Paracoccaceae</taxon>
        <taxon>Psychromarinibacter</taxon>
    </lineage>
</organism>
<protein>
    <submittedName>
        <fullName evidence="1">HAD family hydrolase</fullName>
    </submittedName>
</protein>
<dbReference type="PANTHER" id="PTHR43611">
    <property type="entry name" value="ALPHA-D-GLUCOSE 1-PHOSPHATE PHOSPHATASE"/>
    <property type="match status" value="1"/>
</dbReference>
<dbReference type="Pfam" id="PF00702">
    <property type="entry name" value="Hydrolase"/>
    <property type="match status" value="1"/>
</dbReference>
<reference evidence="2" key="1">
    <citation type="journal article" date="2019" name="Int. J. Syst. Evol. Microbiol.">
        <title>The Global Catalogue of Microorganisms (GCM) 10K type strain sequencing project: providing services to taxonomists for standard genome sequencing and annotation.</title>
        <authorList>
            <consortium name="The Broad Institute Genomics Platform"/>
            <consortium name="The Broad Institute Genome Sequencing Center for Infectious Disease"/>
            <person name="Wu L."/>
            <person name="Ma J."/>
        </authorList>
    </citation>
    <scope>NUCLEOTIDE SEQUENCE [LARGE SCALE GENOMIC DNA]</scope>
    <source>
        <strain evidence="2">KCTC 52366</strain>
    </source>
</reference>
<dbReference type="Gene3D" id="1.10.150.240">
    <property type="entry name" value="Putative phosphatase, domain 2"/>
    <property type="match status" value="1"/>
</dbReference>
<dbReference type="EMBL" id="JBHRTB010000010">
    <property type="protein sequence ID" value="MFC3141539.1"/>
    <property type="molecule type" value="Genomic_DNA"/>
</dbReference>
<dbReference type="SUPFAM" id="SSF56784">
    <property type="entry name" value="HAD-like"/>
    <property type="match status" value="1"/>
</dbReference>
<dbReference type="NCBIfam" id="TIGR01509">
    <property type="entry name" value="HAD-SF-IA-v3"/>
    <property type="match status" value="1"/>
</dbReference>
<dbReference type="PANTHER" id="PTHR43611:SF3">
    <property type="entry name" value="FLAVIN MONONUCLEOTIDE HYDROLASE 1, CHLOROPLATIC"/>
    <property type="match status" value="1"/>
</dbReference>
<gene>
    <name evidence="1" type="ORF">ACFOGP_02410</name>
</gene>
<evidence type="ECO:0000313" key="2">
    <source>
        <dbReference type="Proteomes" id="UP001595632"/>
    </source>
</evidence>
<dbReference type="CDD" id="cd02603">
    <property type="entry name" value="HAD_sEH-N_like"/>
    <property type="match status" value="1"/>
</dbReference>
<dbReference type="InterPro" id="IPR036412">
    <property type="entry name" value="HAD-like_sf"/>
</dbReference>
<dbReference type="InterPro" id="IPR023198">
    <property type="entry name" value="PGP-like_dom2"/>
</dbReference>
<dbReference type="GO" id="GO:0016787">
    <property type="term" value="F:hydrolase activity"/>
    <property type="evidence" value="ECO:0007669"/>
    <property type="project" value="UniProtKB-KW"/>
</dbReference>
<dbReference type="InterPro" id="IPR023214">
    <property type="entry name" value="HAD_sf"/>
</dbReference>
<comment type="caution">
    <text evidence="1">The sequence shown here is derived from an EMBL/GenBank/DDBJ whole genome shotgun (WGS) entry which is preliminary data.</text>
</comment>
<dbReference type="Proteomes" id="UP001595632">
    <property type="component" value="Unassembled WGS sequence"/>
</dbReference>
<dbReference type="SFLD" id="SFLDS00003">
    <property type="entry name" value="Haloacid_Dehalogenase"/>
    <property type="match status" value="1"/>
</dbReference>
<evidence type="ECO:0000313" key="1">
    <source>
        <dbReference type="EMBL" id="MFC3141539.1"/>
    </source>
</evidence>
<dbReference type="PRINTS" id="PR00413">
    <property type="entry name" value="HADHALOGNASE"/>
</dbReference>
<name>A0ABV7GIZ6_9RHOB</name>
<dbReference type="Gene3D" id="3.40.50.1000">
    <property type="entry name" value="HAD superfamily/HAD-like"/>
    <property type="match status" value="1"/>
</dbReference>
<proteinExistence type="predicted"/>
<sequence>MAGIEAVVFDFGNVLIKWNPEAWYDARIGREAREKLFAEVPLEEMNLRSDRGEHLADLVAETAAQYPAHADNIRAWYDNWIEMAQPDIPHSAVLLRALRAKGIPTFALSNFGIPTLALADAAYPVLTEFDRRFISGELRTIKPEPEIYAHVEAGTGLAPEALLFADDRPENIDAARARGWQVHLFEEPQGFADRLVAEGLLTPEEAAA</sequence>
<keyword evidence="2" id="KW-1185">Reference proteome</keyword>
<dbReference type="InterPro" id="IPR006439">
    <property type="entry name" value="HAD-SF_hydro_IA"/>
</dbReference>
<dbReference type="RefSeq" id="WP_275632202.1">
    <property type="nucleotide sequence ID" value="NZ_JARGYD010000002.1"/>
</dbReference>
<dbReference type="SFLD" id="SFLDG01129">
    <property type="entry name" value="C1.5:_HAD__Beta-PGM__Phosphata"/>
    <property type="match status" value="1"/>
</dbReference>